<reference evidence="5" key="3">
    <citation type="submission" date="2015-04" db="UniProtKB">
        <authorList>
            <consortium name="EnsemblPlants"/>
        </authorList>
    </citation>
    <scope>IDENTIFICATION</scope>
    <source>
        <strain evidence="5">cv. Jemalong A17</strain>
    </source>
</reference>
<evidence type="ECO:0000313" key="7">
    <source>
        <dbReference type="Proteomes" id="UP000265566"/>
    </source>
</evidence>
<dbReference type="PANTHER" id="PTHR46781:SF2">
    <property type="entry name" value="ALPHA 1,4-GLYCOSYLTRANSFERASE FAMILY PROTEIN"/>
    <property type="match status" value="1"/>
</dbReference>
<reference evidence="7" key="4">
    <citation type="journal article" date="2018" name="Nat. Plants">
        <title>Whole-genome landscape of Medicago truncatula symbiotic genes.</title>
        <authorList>
            <person name="Pecrix Y."/>
            <person name="Staton S.E."/>
            <person name="Sallet E."/>
            <person name="Lelandais-Briere C."/>
            <person name="Moreau S."/>
            <person name="Carrere S."/>
            <person name="Blein T."/>
            <person name="Jardinaud M.F."/>
            <person name="Latrasse D."/>
            <person name="Zouine M."/>
            <person name="Zahm M."/>
            <person name="Kreplak J."/>
            <person name="Mayjonade B."/>
            <person name="Satge C."/>
            <person name="Perez M."/>
            <person name="Cauet S."/>
            <person name="Marande W."/>
            <person name="Chantry-Darmon C."/>
            <person name="Lopez-Roques C."/>
            <person name="Bouchez O."/>
            <person name="Berard A."/>
            <person name="Debelle F."/>
            <person name="Munos S."/>
            <person name="Bendahmane A."/>
            <person name="Berges H."/>
            <person name="Niebel A."/>
            <person name="Buitink J."/>
            <person name="Frugier F."/>
            <person name="Benhamed M."/>
            <person name="Crespi M."/>
            <person name="Gouzy J."/>
            <person name="Gamas P."/>
        </authorList>
    </citation>
    <scope>NUCLEOTIDE SEQUENCE [LARGE SCALE GENOMIC DNA]</scope>
    <source>
        <strain evidence="7">cv. Jemalong A17</strain>
    </source>
</reference>
<accession>G7KRB0</accession>
<dbReference type="KEGG" id="mtr:11426316"/>
<dbReference type="Gene3D" id="3.90.550.20">
    <property type="match status" value="1"/>
</dbReference>
<reference evidence="4" key="5">
    <citation type="journal article" date="2018" name="Nat. Plants">
        <title>Whole-genome landscape of Medicago truncatula symbiotic genes.</title>
        <authorList>
            <person name="Pecrix Y."/>
            <person name="Gamas P."/>
            <person name="Carrere S."/>
        </authorList>
    </citation>
    <scope>NUCLEOTIDE SEQUENCE</scope>
    <source>
        <tissue evidence="4">Leaves</tissue>
    </source>
</reference>
<keyword evidence="1" id="KW-0812">Transmembrane</keyword>
<evidence type="ECO:0000313" key="3">
    <source>
        <dbReference type="EMBL" id="AES79452.1"/>
    </source>
</evidence>
<evidence type="ECO:0000313" key="5">
    <source>
        <dbReference type="EnsemblPlants" id="AES79452"/>
    </source>
</evidence>
<sequence length="447" mass="51291">MKVKPKAMSILQNLCHIKTLITNRTTTSSSNKMFNPLIKHAKIFSIFSLITLSTIFFLIQGDHVIYHDSLILHATNKEPLVMLQAQRSTLTLEGHNYNKPLLRSMQKEKLEEVDYANQKVLVAPLNLNIEQRIVWFKENLQEFKILRSNKLAKQFHARIQGFHKNNSCESQFFMTWISPSSSFGSRETLSIESVFKVQPQACLTILSRTLDSIHGYKILKPFIDKGFKVQAITPNLSFLLKGTLAETWLHELRKGKKDPGEIPLFQNLSNLIRLAVLYKYGGVYIDIDFILLKPLSGLRNSIGAQSMDFGTKHWTRLNNAVLIFDKNHPLVLRFINEFALTFDGNKWGHNGPYLVSRVVERLKKRQGFNFTILPPMAFYPVSWTKIGGFFRKPKTRSEEKWVEAKLKQLSGETFGVHLWNKQSSGLVIEEGSVMARLVSNHCIICKL</sequence>
<dbReference type="Gramene" id="rna40893">
    <property type="protein sequence ID" value="RHN46411.1"/>
    <property type="gene ID" value="gene40893"/>
</dbReference>
<feature type="domain" description="Alpha 1,4-glycosyltransferase" evidence="2">
    <location>
        <begin position="324"/>
        <end position="445"/>
    </location>
</feature>
<dbReference type="Pfam" id="PF04572">
    <property type="entry name" value="Gb3_synth"/>
    <property type="match status" value="1"/>
</dbReference>
<dbReference type="InterPro" id="IPR007652">
    <property type="entry name" value="A1-4-GlycosylTfrase_dom"/>
</dbReference>
<dbReference type="EnsemblPlants" id="AES79452">
    <property type="protein sequence ID" value="AES79452"/>
    <property type="gene ID" value="MTR_7g067510"/>
</dbReference>
<dbReference type="GO" id="GO:0016740">
    <property type="term" value="F:transferase activity"/>
    <property type="evidence" value="ECO:0007669"/>
    <property type="project" value="UniProtKB-KW"/>
</dbReference>
<keyword evidence="6" id="KW-1185">Reference proteome</keyword>
<keyword evidence="4" id="KW-0808">Transferase</keyword>
<dbReference type="Proteomes" id="UP000002051">
    <property type="component" value="Unassembled WGS sequence"/>
</dbReference>
<dbReference type="SUPFAM" id="SSF53448">
    <property type="entry name" value="Nucleotide-diphospho-sugar transferases"/>
    <property type="match status" value="1"/>
</dbReference>
<dbReference type="PANTHER" id="PTHR46781">
    <property type="entry name" value="ALPHA 1,4-GLYCOSYLTRANSFERASE FAMILY PROTEIN"/>
    <property type="match status" value="1"/>
</dbReference>
<evidence type="ECO:0000259" key="2">
    <source>
        <dbReference type="Pfam" id="PF04572"/>
    </source>
</evidence>
<evidence type="ECO:0000313" key="4">
    <source>
        <dbReference type="EMBL" id="RHN46411.1"/>
    </source>
</evidence>
<dbReference type="HOGENOM" id="CLU_019489_1_0_1"/>
<evidence type="ECO:0000256" key="1">
    <source>
        <dbReference type="SAM" id="Phobius"/>
    </source>
</evidence>
<reference evidence="3 6" key="2">
    <citation type="journal article" date="2014" name="BMC Genomics">
        <title>An improved genome release (version Mt4.0) for the model legume Medicago truncatula.</title>
        <authorList>
            <person name="Tang H."/>
            <person name="Krishnakumar V."/>
            <person name="Bidwell S."/>
            <person name="Rosen B."/>
            <person name="Chan A."/>
            <person name="Zhou S."/>
            <person name="Gentzbittel L."/>
            <person name="Childs K.L."/>
            <person name="Yandell M."/>
            <person name="Gundlach H."/>
            <person name="Mayer K.F."/>
            <person name="Schwartz D.C."/>
            <person name="Town C.D."/>
        </authorList>
    </citation>
    <scope>GENOME REANNOTATION</scope>
    <source>
        <strain evidence="3">A17</strain>
        <strain evidence="5 6">cv. Jemalong A17</strain>
    </source>
</reference>
<dbReference type="PaxDb" id="3880-AES79452"/>
<dbReference type="InterPro" id="IPR029044">
    <property type="entry name" value="Nucleotide-diphossugar_trans"/>
</dbReference>
<gene>
    <name evidence="5" type="primary">11426316</name>
    <name evidence="3" type="ordered locus">MTR_7g067510</name>
    <name evidence="4" type="ORF">MtrunA17_Chr7g0241911</name>
</gene>
<dbReference type="OrthoDB" id="409543at2759"/>
<dbReference type="OMA" id="IPGFFMK"/>
<dbReference type="EMBL" id="PSQE01000007">
    <property type="protein sequence ID" value="RHN46411.1"/>
    <property type="molecule type" value="Genomic_DNA"/>
</dbReference>
<dbReference type="EMBL" id="CM001223">
    <property type="protein sequence ID" value="AES79452.1"/>
    <property type="molecule type" value="Genomic_DNA"/>
</dbReference>
<dbReference type="Pfam" id="PF04488">
    <property type="entry name" value="Gly_transf_sug"/>
    <property type="match status" value="1"/>
</dbReference>
<dbReference type="eggNOG" id="KOG1928">
    <property type="taxonomic scope" value="Eukaryota"/>
</dbReference>
<dbReference type="InterPro" id="IPR007577">
    <property type="entry name" value="GlycoTrfase_DXD_sugar-bd_CS"/>
</dbReference>
<evidence type="ECO:0000313" key="6">
    <source>
        <dbReference type="Proteomes" id="UP000002051"/>
    </source>
</evidence>
<reference evidence="3 6" key="1">
    <citation type="journal article" date="2011" name="Nature">
        <title>The Medicago genome provides insight into the evolution of rhizobial symbioses.</title>
        <authorList>
            <person name="Young N.D."/>
            <person name="Debelle F."/>
            <person name="Oldroyd G.E."/>
            <person name="Geurts R."/>
            <person name="Cannon S.B."/>
            <person name="Udvardi M.K."/>
            <person name="Benedito V.A."/>
            <person name="Mayer K.F."/>
            <person name="Gouzy J."/>
            <person name="Schoof H."/>
            <person name="Van de Peer Y."/>
            <person name="Proost S."/>
            <person name="Cook D.R."/>
            <person name="Meyers B.C."/>
            <person name="Spannagl M."/>
            <person name="Cheung F."/>
            <person name="De Mita S."/>
            <person name="Krishnakumar V."/>
            <person name="Gundlach H."/>
            <person name="Zhou S."/>
            <person name="Mudge J."/>
            <person name="Bharti A.K."/>
            <person name="Murray J.D."/>
            <person name="Naoumkina M.A."/>
            <person name="Rosen B."/>
            <person name="Silverstein K.A."/>
            <person name="Tang H."/>
            <person name="Rombauts S."/>
            <person name="Zhao P.X."/>
            <person name="Zhou P."/>
            <person name="Barbe V."/>
            <person name="Bardou P."/>
            <person name="Bechner M."/>
            <person name="Bellec A."/>
            <person name="Berger A."/>
            <person name="Berges H."/>
            <person name="Bidwell S."/>
            <person name="Bisseling T."/>
            <person name="Choisne N."/>
            <person name="Couloux A."/>
            <person name="Denny R."/>
            <person name="Deshpande S."/>
            <person name="Dai X."/>
            <person name="Doyle J.J."/>
            <person name="Dudez A.M."/>
            <person name="Farmer A.D."/>
            <person name="Fouteau S."/>
            <person name="Franken C."/>
            <person name="Gibelin C."/>
            <person name="Gish J."/>
            <person name="Goldstein S."/>
            <person name="Gonzalez A.J."/>
            <person name="Green P.J."/>
            <person name="Hallab A."/>
            <person name="Hartog M."/>
            <person name="Hua A."/>
            <person name="Humphray S.J."/>
            <person name="Jeong D.H."/>
            <person name="Jing Y."/>
            <person name="Jocker A."/>
            <person name="Kenton S.M."/>
            <person name="Kim D.J."/>
            <person name="Klee K."/>
            <person name="Lai H."/>
            <person name="Lang C."/>
            <person name="Lin S."/>
            <person name="Macmil S.L."/>
            <person name="Magdelenat G."/>
            <person name="Matthews L."/>
            <person name="McCorrison J."/>
            <person name="Monaghan E.L."/>
            <person name="Mun J.H."/>
            <person name="Najar F.Z."/>
            <person name="Nicholson C."/>
            <person name="Noirot C."/>
            <person name="O'Bleness M."/>
            <person name="Paule C.R."/>
            <person name="Poulain J."/>
            <person name="Prion F."/>
            <person name="Qin B."/>
            <person name="Qu C."/>
            <person name="Retzel E.F."/>
            <person name="Riddle C."/>
            <person name="Sallet E."/>
            <person name="Samain S."/>
            <person name="Samson N."/>
            <person name="Sanders I."/>
            <person name="Saurat O."/>
            <person name="Scarpelli C."/>
            <person name="Schiex T."/>
            <person name="Segurens B."/>
            <person name="Severin A.J."/>
            <person name="Sherrier D.J."/>
            <person name="Shi R."/>
            <person name="Sims S."/>
            <person name="Singer S.R."/>
            <person name="Sinharoy S."/>
            <person name="Sterck L."/>
            <person name="Viollet A."/>
            <person name="Wang B.B."/>
            <person name="Wang K."/>
            <person name="Wang M."/>
            <person name="Wang X."/>
            <person name="Warfsmann J."/>
            <person name="Weissenbach J."/>
            <person name="White D.D."/>
            <person name="White J.D."/>
            <person name="Wiley G.B."/>
            <person name="Wincker P."/>
            <person name="Xing Y."/>
            <person name="Yang L."/>
            <person name="Yao Z."/>
            <person name="Ying F."/>
            <person name="Zhai J."/>
            <person name="Zhou L."/>
            <person name="Zuber A."/>
            <person name="Denarie J."/>
            <person name="Dixon R.A."/>
            <person name="May G.D."/>
            <person name="Schwartz D.C."/>
            <person name="Rogers J."/>
            <person name="Quetier F."/>
            <person name="Town C.D."/>
            <person name="Roe B.A."/>
        </authorList>
    </citation>
    <scope>NUCLEOTIDE SEQUENCE [LARGE SCALE GENOMIC DNA]</scope>
    <source>
        <strain evidence="3">A17</strain>
        <strain evidence="5 6">cv. Jemalong A17</strain>
    </source>
</reference>
<feature type="transmembrane region" description="Helical" evidence="1">
    <location>
        <begin position="41"/>
        <end position="59"/>
    </location>
</feature>
<dbReference type="InterPro" id="IPR044789">
    <property type="entry name" value="Put_A1-4-GlycosylTfrase_plant"/>
</dbReference>
<proteinExistence type="predicted"/>
<dbReference type="STRING" id="3880.G7KRB0"/>
<keyword evidence="1" id="KW-0472">Membrane</keyword>
<organism evidence="3 6">
    <name type="scientific">Medicago truncatula</name>
    <name type="common">Barrel medic</name>
    <name type="synonym">Medicago tribuloides</name>
    <dbReference type="NCBI Taxonomy" id="3880"/>
    <lineage>
        <taxon>Eukaryota</taxon>
        <taxon>Viridiplantae</taxon>
        <taxon>Streptophyta</taxon>
        <taxon>Embryophyta</taxon>
        <taxon>Tracheophyta</taxon>
        <taxon>Spermatophyta</taxon>
        <taxon>Magnoliopsida</taxon>
        <taxon>eudicotyledons</taxon>
        <taxon>Gunneridae</taxon>
        <taxon>Pentapetalae</taxon>
        <taxon>rosids</taxon>
        <taxon>fabids</taxon>
        <taxon>Fabales</taxon>
        <taxon>Fabaceae</taxon>
        <taxon>Papilionoideae</taxon>
        <taxon>50 kb inversion clade</taxon>
        <taxon>NPAAA clade</taxon>
        <taxon>Hologalegina</taxon>
        <taxon>IRL clade</taxon>
        <taxon>Trifolieae</taxon>
        <taxon>Medicago</taxon>
    </lineage>
</organism>
<keyword evidence="1" id="KW-1133">Transmembrane helix</keyword>
<protein>
    <submittedName>
        <fullName evidence="3">Lactosylceramide 4-alpha-galactosyltransferase-like protein</fullName>
    </submittedName>
    <submittedName>
        <fullName evidence="4">Putative glycosyltransferase, DXD sugar-binding, alpha 1,4-glycosyltransferase</fullName>
    </submittedName>
</protein>
<name>G7KRB0_MEDTR</name>
<dbReference type="AlphaFoldDB" id="G7KRB0"/>
<dbReference type="Proteomes" id="UP000265566">
    <property type="component" value="Chromosome 7"/>
</dbReference>